<organism evidence="2 3">
    <name type="scientific">Methylobacterium nodulans (strain LMG 21967 / CNCM I-2342 / ORS 2060)</name>
    <dbReference type="NCBI Taxonomy" id="460265"/>
    <lineage>
        <taxon>Bacteria</taxon>
        <taxon>Pseudomonadati</taxon>
        <taxon>Pseudomonadota</taxon>
        <taxon>Alphaproteobacteria</taxon>
        <taxon>Hyphomicrobiales</taxon>
        <taxon>Methylobacteriaceae</taxon>
        <taxon>Methylobacterium</taxon>
    </lineage>
</organism>
<feature type="region of interest" description="Disordered" evidence="1">
    <location>
        <begin position="1"/>
        <end position="20"/>
    </location>
</feature>
<proteinExistence type="predicted"/>
<accession>B8IRI6</accession>
<evidence type="ECO:0000256" key="1">
    <source>
        <dbReference type="SAM" id="MobiDB-lite"/>
    </source>
</evidence>
<dbReference type="STRING" id="460265.Mnod_3826"/>
<dbReference type="RefSeq" id="WP_015930382.1">
    <property type="nucleotide sequence ID" value="NC_011894.1"/>
</dbReference>
<evidence type="ECO:0000313" key="2">
    <source>
        <dbReference type="EMBL" id="ACL58726.1"/>
    </source>
</evidence>
<evidence type="ECO:0000313" key="3">
    <source>
        <dbReference type="Proteomes" id="UP000008207"/>
    </source>
</evidence>
<reference evidence="2 3" key="1">
    <citation type="submission" date="2009-01" db="EMBL/GenBank/DDBJ databases">
        <title>Complete sequence of chromosome of Methylobacterium nodulans ORS 2060.</title>
        <authorList>
            <consortium name="US DOE Joint Genome Institute"/>
            <person name="Lucas S."/>
            <person name="Copeland A."/>
            <person name="Lapidus A."/>
            <person name="Glavina del Rio T."/>
            <person name="Dalin E."/>
            <person name="Tice H."/>
            <person name="Bruce D."/>
            <person name="Goodwin L."/>
            <person name="Pitluck S."/>
            <person name="Sims D."/>
            <person name="Brettin T."/>
            <person name="Detter J.C."/>
            <person name="Han C."/>
            <person name="Larimer F."/>
            <person name="Land M."/>
            <person name="Hauser L."/>
            <person name="Kyrpides N."/>
            <person name="Ivanova N."/>
            <person name="Marx C.J."/>
            <person name="Richardson P."/>
        </authorList>
    </citation>
    <scope>NUCLEOTIDE SEQUENCE [LARGE SCALE GENOMIC DNA]</scope>
    <source>
        <strain evidence="3">LMG 21967 / CNCM I-2342 / ORS 2060</strain>
    </source>
</reference>
<gene>
    <name evidence="2" type="ordered locus">Mnod_3826</name>
</gene>
<dbReference type="Proteomes" id="UP000008207">
    <property type="component" value="Chromosome"/>
</dbReference>
<name>B8IRI6_METNO</name>
<protein>
    <submittedName>
        <fullName evidence="2">Uncharacterized protein</fullName>
    </submittedName>
</protein>
<keyword evidence="3" id="KW-1185">Reference proteome</keyword>
<dbReference type="EMBL" id="CP001349">
    <property type="protein sequence ID" value="ACL58726.1"/>
    <property type="molecule type" value="Genomic_DNA"/>
</dbReference>
<dbReference type="HOGENOM" id="CLU_2862679_0_0_5"/>
<sequence length="64" mass="7021">MTRRPEPETPTERRTRRAADRLERITAVARAEGASARHLAVITAARIARLQARAGSDATPAQED</sequence>
<dbReference type="KEGG" id="mno:Mnod_3826"/>
<dbReference type="AlphaFoldDB" id="B8IRI6"/>